<comment type="caution">
    <text evidence="2">The sequence shown here is derived from an EMBL/GenBank/DDBJ whole genome shotgun (WGS) entry which is preliminary data.</text>
</comment>
<protein>
    <submittedName>
        <fullName evidence="2">Uncharacterized protein</fullName>
    </submittedName>
</protein>
<feature type="compositionally biased region" description="Basic and acidic residues" evidence="1">
    <location>
        <begin position="452"/>
        <end position="467"/>
    </location>
</feature>
<feature type="compositionally biased region" description="Basic residues" evidence="1">
    <location>
        <begin position="305"/>
        <end position="315"/>
    </location>
</feature>
<reference evidence="2" key="2">
    <citation type="submission" date="2021-09" db="EMBL/GenBank/DDBJ databases">
        <authorList>
            <person name="Jia N."/>
            <person name="Wang J."/>
            <person name="Shi W."/>
            <person name="Du L."/>
            <person name="Sun Y."/>
            <person name="Zhan W."/>
            <person name="Jiang J."/>
            <person name="Wang Q."/>
            <person name="Zhang B."/>
            <person name="Ji P."/>
            <person name="Sakyi L.B."/>
            <person name="Cui X."/>
            <person name="Yuan T."/>
            <person name="Jiang B."/>
            <person name="Yang W."/>
            <person name="Lam T.T.-Y."/>
            <person name="Chang Q."/>
            <person name="Ding S."/>
            <person name="Wang X."/>
            <person name="Zhu J."/>
            <person name="Ruan X."/>
            <person name="Zhao L."/>
            <person name="Wei J."/>
            <person name="Que T."/>
            <person name="Du C."/>
            <person name="Cheng J."/>
            <person name="Dai P."/>
            <person name="Han X."/>
            <person name="Huang E."/>
            <person name="Gao Y."/>
            <person name="Liu J."/>
            <person name="Shao H."/>
            <person name="Ye R."/>
            <person name="Li L."/>
            <person name="Wei W."/>
            <person name="Wang X."/>
            <person name="Wang C."/>
            <person name="Huo Q."/>
            <person name="Li W."/>
            <person name="Guo W."/>
            <person name="Chen H."/>
            <person name="Chen S."/>
            <person name="Zhou L."/>
            <person name="Zhou L."/>
            <person name="Ni X."/>
            <person name="Tian J."/>
            <person name="Zhou Y."/>
            <person name="Sheng Y."/>
            <person name="Liu T."/>
            <person name="Pan Y."/>
            <person name="Xia L."/>
            <person name="Li J."/>
            <person name="Zhao F."/>
            <person name="Cao W."/>
        </authorList>
    </citation>
    <scope>NUCLEOTIDE SEQUENCE</scope>
    <source>
        <strain evidence="2">Rsan-2018</strain>
        <tissue evidence="2">Larvae</tissue>
    </source>
</reference>
<sequence length="467" mass="51130">MLPTTRNVLGGNLGNATVTGLANLRGDPAAIAAVCRLRSEPLSTAGIYALNVLLAQMPRERFRTLEEAVEMVLANDSAEVTDVVLLPPPSADDILTDEKEGDSDIAIVNTLPNDVAGEVEVHTADAYECEGDMQEQAPPRPRKPCKDPWAWKRTTQYSGAIVETEFQPLQVTHDELVDEEPFDIFARLLNKEIIGLITDESNRYAQQQNDHNDGERECDGGNLEAGIEEKPHGASPREGACHDTALNADKEIAEEFGEEGGEQSDEKVGFGFVLVDCRDDASMRELDDAVEDLGGREAKDGKAEKTRKRWKRKKRNHDEQRGGMWATENKAIVDEAIVVNAVAHVRENESENNSNSYMEAAAKEGEALLKELGLKDNNVPDSGRRRTRSQTRGTTAAPAERKTPTKPARGAKKAAASKRSNKEESEEEEEEEAASAKEASTTAAYEDGSADSIEKKDEKDKQSFNLG</sequence>
<evidence type="ECO:0000313" key="3">
    <source>
        <dbReference type="Proteomes" id="UP000821837"/>
    </source>
</evidence>
<feature type="region of interest" description="Disordered" evidence="1">
    <location>
        <begin position="205"/>
        <end position="239"/>
    </location>
</feature>
<feature type="compositionally biased region" description="Basic and acidic residues" evidence="1">
    <location>
        <begin position="210"/>
        <end position="219"/>
    </location>
</feature>
<dbReference type="Proteomes" id="UP000821837">
    <property type="component" value="Unassembled WGS sequence"/>
</dbReference>
<proteinExistence type="predicted"/>
<evidence type="ECO:0000313" key="2">
    <source>
        <dbReference type="EMBL" id="KAH7942711.1"/>
    </source>
</evidence>
<evidence type="ECO:0000256" key="1">
    <source>
        <dbReference type="SAM" id="MobiDB-lite"/>
    </source>
</evidence>
<feature type="region of interest" description="Disordered" evidence="1">
    <location>
        <begin position="368"/>
        <end position="467"/>
    </location>
</feature>
<feature type="region of interest" description="Disordered" evidence="1">
    <location>
        <begin position="297"/>
        <end position="326"/>
    </location>
</feature>
<dbReference type="EMBL" id="JABSTV010001253">
    <property type="protein sequence ID" value="KAH7942711.1"/>
    <property type="molecule type" value="Genomic_DNA"/>
</dbReference>
<dbReference type="AlphaFoldDB" id="A0A9D4PJA8"/>
<accession>A0A9D4PJA8</accession>
<dbReference type="VEuPathDB" id="VectorBase:RSAN_032061"/>
<organism evidence="2 3">
    <name type="scientific">Rhipicephalus sanguineus</name>
    <name type="common">Brown dog tick</name>
    <name type="synonym">Ixodes sanguineus</name>
    <dbReference type="NCBI Taxonomy" id="34632"/>
    <lineage>
        <taxon>Eukaryota</taxon>
        <taxon>Metazoa</taxon>
        <taxon>Ecdysozoa</taxon>
        <taxon>Arthropoda</taxon>
        <taxon>Chelicerata</taxon>
        <taxon>Arachnida</taxon>
        <taxon>Acari</taxon>
        <taxon>Parasitiformes</taxon>
        <taxon>Ixodida</taxon>
        <taxon>Ixodoidea</taxon>
        <taxon>Ixodidae</taxon>
        <taxon>Rhipicephalinae</taxon>
        <taxon>Rhipicephalus</taxon>
        <taxon>Rhipicephalus</taxon>
    </lineage>
</organism>
<name>A0A9D4PJA8_RHISA</name>
<gene>
    <name evidence="2" type="ORF">HPB52_000202</name>
</gene>
<reference evidence="2" key="1">
    <citation type="journal article" date="2020" name="Cell">
        <title>Large-Scale Comparative Analyses of Tick Genomes Elucidate Their Genetic Diversity and Vector Capacities.</title>
        <authorList>
            <consortium name="Tick Genome and Microbiome Consortium (TIGMIC)"/>
            <person name="Jia N."/>
            <person name="Wang J."/>
            <person name="Shi W."/>
            <person name="Du L."/>
            <person name="Sun Y."/>
            <person name="Zhan W."/>
            <person name="Jiang J.F."/>
            <person name="Wang Q."/>
            <person name="Zhang B."/>
            <person name="Ji P."/>
            <person name="Bell-Sakyi L."/>
            <person name="Cui X.M."/>
            <person name="Yuan T.T."/>
            <person name="Jiang B.G."/>
            <person name="Yang W.F."/>
            <person name="Lam T.T."/>
            <person name="Chang Q.C."/>
            <person name="Ding S.J."/>
            <person name="Wang X.J."/>
            <person name="Zhu J.G."/>
            <person name="Ruan X.D."/>
            <person name="Zhao L."/>
            <person name="Wei J.T."/>
            <person name="Ye R.Z."/>
            <person name="Que T.C."/>
            <person name="Du C.H."/>
            <person name="Zhou Y.H."/>
            <person name="Cheng J.X."/>
            <person name="Dai P.F."/>
            <person name="Guo W.B."/>
            <person name="Han X.H."/>
            <person name="Huang E.J."/>
            <person name="Li L.F."/>
            <person name="Wei W."/>
            <person name="Gao Y.C."/>
            <person name="Liu J.Z."/>
            <person name="Shao H.Z."/>
            <person name="Wang X."/>
            <person name="Wang C.C."/>
            <person name="Yang T.C."/>
            <person name="Huo Q.B."/>
            <person name="Li W."/>
            <person name="Chen H.Y."/>
            <person name="Chen S.E."/>
            <person name="Zhou L.G."/>
            <person name="Ni X.B."/>
            <person name="Tian J.H."/>
            <person name="Sheng Y."/>
            <person name="Liu T."/>
            <person name="Pan Y.S."/>
            <person name="Xia L.Y."/>
            <person name="Li J."/>
            <person name="Zhao F."/>
            <person name="Cao W.C."/>
        </authorList>
    </citation>
    <scope>NUCLEOTIDE SEQUENCE</scope>
    <source>
        <strain evidence="2">Rsan-2018</strain>
    </source>
</reference>
<feature type="compositionally biased region" description="Acidic residues" evidence="1">
    <location>
        <begin position="424"/>
        <end position="433"/>
    </location>
</feature>
<keyword evidence="3" id="KW-1185">Reference proteome</keyword>
<dbReference type="VEuPathDB" id="VectorBase:RSAN_050822"/>